<dbReference type="Pfam" id="PF02518">
    <property type="entry name" value="HATPase_c"/>
    <property type="match status" value="1"/>
</dbReference>
<dbReference type="EC" id="2.7.13.3" evidence="2"/>
<reference evidence="10 11" key="1">
    <citation type="journal article" date="2019" name="Appl. Environ. Microbiol.">
        <title>Co-occurrence of broad and narrow host-range viruses infecting the toxic bloom-forming cyanobacterium Microcystis aeruginosa.</title>
        <authorList>
            <person name="Morimoto D."/>
            <person name="Tominaga K."/>
            <person name="Nishimura Y."/>
            <person name="Yoshida N."/>
            <person name="Kimura S."/>
            <person name="Sako Y."/>
            <person name="Yoshida T."/>
        </authorList>
    </citation>
    <scope>NUCLEOTIDE SEQUENCE [LARGE SCALE GENOMIC DNA]</scope>
    <source>
        <strain evidence="10 11">11-30S32</strain>
    </source>
</reference>
<evidence type="ECO:0000256" key="5">
    <source>
        <dbReference type="ARBA" id="ARBA00022777"/>
    </source>
</evidence>
<name>A0A510PM27_MICAE</name>
<dbReference type="AlphaFoldDB" id="A0A510PM27"/>
<dbReference type="InterPro" id="IPR029016">
    <property type="entry name" value="GAF-like_dom_sf"/>
</dbReference>
<comment type="catalytic activity">
    <reaction evidence="1">
        <text>ATP + protein L-histidine = ADP + protein N-phospho-L-histidine.</text>
        <dbReference type="EC" id="2.7.13.3"/>
    </reaction>
</comment>
<evidence type="ECO:0000313" key="11">
    <source>
        <dbReference type="Proteomes" id="UP000321223"/>
    </source>
</evidence>
<feature type="coiled-coil region" evidence="8">
    <location>
        <begin position="495"/>
        <end position="522"/>
    </location>
</feature>
<keyword evidence="5" id="KW-0418">Kinase</keyword>
<dbReference type="InterPro" id="IPR004358">
    <property type="entry name" value="Sig_transdc_His_kin-like_C"/>
</dbReference>
<feature type="domain" description="Histidine kinase" evidence="9">
    <location>
        <begin position="392"/>
        <end position="604"/>
    </location>
</feature>
<dbReference type="GO" id="GO:0004673">
    <property type="term" value="F:protein histidine kinase activity"/>
    <property type="evidence" value="ECO:0007669"/>
    <property type="project" value="UniProtKB-EC"/>
</dbReference>
<dbReference type="Gene3D" id="3.30.565.10">
    <property type="entry name" value="Histidine kinase-like ATPase, C-terminal domain"/>
    <property type="match status" value="1"/>
</dbReference>
<keyword evidence="4" id="KW-0547">Nucleotide-binding</keyword>
<organism evidence="10 11">
    <name type="scientific">Microcystis aeruginosa 11-30S32</name>
    <dbReference type="NCBI Taxonomy" id="2358142"/>
    <lineage>
        <taxon>Bacteria</taxon>
        <taxon>Bacillati</taxon>
        <taxon>Cyanobacteriota</taxon>
        <taxon>Cyanophyceae</taxon>
        <taxon>Oscillatoriophycideae</taxon>
        <taxon>Chroococcales</taxon>
        <taxon>Microcystaceae</taxon>
        <taxon>Microcystis</taxon>
    </lineage>
</organism>
<keyword evidence="8" id="KW-0175">Coiled coil</keyword>
<dbReference type="RefSeq" id="WP_002798629.1">
    <property type="nucleotide sequence ID" value="NZ_BHVU01000264.1"/>
</dbReference>
<dbReference type="PANTHER" id="PTHR43065:SF46">
    <property type="entry name" value="C4-DICARBOXYLATE TRANSPORT SENSOR PROTEIN DCTB"/>
    <property type="match status" value="1"/>
</dbReference>
<dbReference type="InterPro" id="IPR003018">
    <property type="entry name" value="GAF"/>
</dbReference>
<evidence type="ECO:0000256" key="3">
    <source>
        <dbReference type="ARBA" id="ARBA00022679"/>
    </source>
</evidence>
<evidence type="ECO:0000256" key="1">
    <source>
        <dbReference type="ARBA" id="ARBA00000085"/>
    </source>
</evidence>
<dbReference type="SUPFAM" id="SSF55874">
    <property type="entry name" value="ATPase domain of HSP90 chaperone/DNA topoisomerase II/histidine kinase"/>
    <property type="match status" value="1"/>
</dbReference>
<gene>
    <name evidence="10" type="ORF">MAE30S32_35490</name>
</gene>
<dbReference type="InterPro" id="IPR036890">
    <property type="entry name" value="HATPase_C_sf"/>
</dbReference>
<dbReference type="PRINTS" id="PR00344">
    <property type="entry name" value="BCTRLSENSOR"/>
</dbReference>
<evidence type="ECO:0000313" key="10">
    <source>
        <dbReference type="EMBL" id="GCA94897.1"/>
    </source>
</evidence>
<protein>
    <recommendedName>
        <fullName evidence="2">histidine kinase</fullName>
        <ecNumber evidence="2">2.7.13.3</ecNumber>
    </recommendedName>
</protein>
<dbReference type="InterPro" id="IPR005467">
    <property type="entry name" value="His_kinase_dom"/>
</dbReference>
<evidence type="ECO:0000256" key="7">
    <source>
        <dbReference type="ARBA" id="ARBA00023012"/>
    </source>
</evidence>
<dbReference type="InterPro" id="IPR003594">
    <property type="entry name" value="HATPase_dom"/>
</dbReference>
<dbReference type="PROSITE" id="PS50109">
    <property type="entry name" value="HIS_KIN"/>
    <property type="match status" value="1"/>
</dbReference>
<evidence type="ECO:0000256" key="6">
    <source>
        <dbReference type="ARBA" id="ARBA00022840"/>
    </source>
</evidence>
<dbReference type="EMBL" id="BHVU01000264">
    <property type="protein sequence ID" value="GCA94897.1"/>
    <property type="molecule type" value="Genomic_DNA"/>
</dbReference>
<dbReference type="SUPFAM" id="SSF55781">
    <property type="entry name" value="GAF domain-like"/>
    <property type="match status" value="2"/>
</dbReference>
<dbReference type="SMART" id="SM00065">
    <property type="entry name" value="GAF"/>
    <property type="match status" value="2"/>
</dbReference>
<evidence type="ECO:0000256" key="4">
    <source>
        <dbReference type="ARBA" id="ARBA00022741"/>
    </source>
</evidence>
<evidence type="ECO:0000256" key="8">
    <source>
        <dbReference type="SAM" id="Coils"/>
    </source>
</evidence>
<keyword evidence="3" id="KW-0808">Transferase</keyword>
<proteinExistence type="predicted"/>
<keyword evidence="7" id="KW-0902">Two-component regulatory system</keyword>
<dbReference type="Gene3D" id="3.30.450.40">
    <property type="match status" value="2"/>
</dbReference>
<dbReference type="SMART" id="SM00387">
    <property type="entry name" value="HATPase_c"/>
    <property type="match status" value="1"/>
</dbReference>
<accession>A0A510PM27</accession>
<dbReference type="GO" id="GO:0005524">
    <property type="term" value="F:ATP binding"/>
    <property type="evidence" value="ECO:0007669"/>
    <property type="project" value="UniProtKB-KW"/>
</dbReference>
<sequence>MDTQKLRDQLHNLNEVSRNLLRCQTVEEIIEKALAEVRRRLNTQVASIFLLSKDGVIKRVGIDGVDKDNHPIDKNWFRDEQYQPEESFSGKAIPAFEAEYGYGEPQYSNDLLADYPSMINENPYLQKLGQLKCGISVPLNGPNTTFGTIEVLNKSAEANQDKFSLEDVYWLTQIGTIVANFIVENRRKERFRIYKKLLEYLVTLENDYRNFKLSEVCQFVVEKVTTDFTPYKVCIIRIPDEGDGLNIMGKSCDGDEDFLEGRKDGSIKSGSQIVGEVYKSKQPKILPDIGEEIHKFNNKEWIENKKLKSFACLPLLIQNECVGTISVYTQYHYKFYNNYWVFLDTIALYVAAIITRVKMSEEFRQIRQERNDIRESFLNASVLVSYDQMSKNILHQYKNKLISFSQFLETISAEDRLSNKERARIVAEQKESIDQQIEEIKQELEITNNQSIDINQTLKEVVRGFSFAFSDTDIQVIETYDKTIPLMNLDEREIKDIIFNLLSNAEKAIQKAERKKGEITIMTSIDTLEGIQYIKIMVADNGIGIAKDIQDKIFTRGFTTRAKEGGTGLGLYVVHEIIKSYGGKIYFDSSVKGTKFYVRIPLKRYKI</sequence>
<evidence type="ECO:0000259" key="9">
    <source>
        <dbReference type="PROSITE" id="PS50109"/>
    </source>
</evidence>
<feature type="coiled-coil region" evidence="8">
    <location>
        <begin position="423"/>
        <end position="457"/>
    </location>
</feature>
<comment type="caution">
    <text evidence="10">The sequence shown here is derived from an EMBL/GenBank/DDBJ whole genome shotgun (WGS) entry which is preliminary data.</text>
</comment>
<keyword evidence="6" id="KW-0067">ATP-binding</keyword>
<evidence type="ECO:0000256" key="2">
    <source>
        <dbReference type="ARBA" id="ARBA00012438"/>
    </source>
</evidence>
<dbReference type="GO" id="GO:0000160">
    <property type="term" value="P:phosphorelay signal transduction system"/>
    <property type="evidence" value="ECO:0007669"/>
    <property type="project" value="UniProtKB-KW"/>
</dbReference>
<dbReference type="Proteomes" id="UP000321223">
    <property type="component" value="Unassembled WGS sequence"/>
</dbReference>
<dbReference type="Pfam" id="PF13185">
    <property type="entry name" value="GAF_2"/>
    <property type="match status" value="2"/>
</dbReference>
<dbReference type="PANTHER" id="PTHR43065">
    <property type="entry name" value="SENSOR HISTIDINE KINASE"/>
    <property type="match status" value="1"/>
</dbReference>